<dbReference type="PROSITE" id="PS50030">
    <property type="entry name" value="UBA"/>
    <property type="match status" value="1"/>
</dbReference>
<protein>
    <submittedName>
        <fullName evidence="2">Ubiquitin-conjugating enzyme E2 27-like</fullName>
    </submittedName>
</protein>
<keyword evidence="3" id="KW-1185">Reference proteome</keyword>
<dbReference type="AlphaFoldDB" id="A0A392Q3E6"/>
<feature type="domain" description="UBA" evidence="1">
    <location>
        <begin position="1"/>
        <end position="33"/>
    </location>
</feature>
<evidence type="ECO:0000259" key="1">
    <source>
        <dbReference type="PROSITE" id="PS50030"/>
    </source>
</evidence>
<evidence type="ECO:0000313" key="2">
    <source>
        <dbReference type="EMBL" id="MCI18096.1"/>
    </source>
</evidence>
<organism evidence="2 3">
    <name type="scientific">Trifolium medium</name>
    <dbReference type="NCBI Taxonomy" id="97028"/>
    <lineage>
        <taxon>Eukaryota</taxon>
        <taxon>Viridiplantae</taxon>
        <taxon>Streptophyta</taxon>
        <taxon>Embryophyta</taxon>
        <taxon>Tracheophyta</taxon>
        <taxon>Spermatophyta</taxon>
        <taxon>Magnoliopsida</taxon>
        <taxon>eudicotyledons</taxon>
        <taxon>Gunneridae</taxon>
        <taxon>Pentapetalae</taxon>
        <taxon>rosids</taxon>
        <taxon>fabids</taxon>
        <taxon>Fabales</taxon>
        <taxon>Fabaceae</taxon>
        <taxon>Papilionoideae</taxon>
        <taxon>50 kb inversion clade</taxon>
        <taxon>NPAAA clade</taxon>
        <taxon>Hologalegina</taxon>
        <taxon>IRL clade</taxon>
        <taxon>Trifolieae</taxon>
        <taxon>Trifolium</taxon>
    </lineage>
</organism>
<evidence type="ECO:0000313" key="3">
    <source>
        <dbReference type="Proteomes" id="UP000265520"/>
    </source>
</evidence>
<accession>A0A392Q3E6</accession>
<dbReference type="InterPro" id="IPR015940">
    <property type="entry name" value="UBA"/>
</dbReference>
<name>A0A392Q3E6_9FABA</name>
<dbReference type="Gene3D" id="1.10.8.10">
    <property type="entry name" value="DNA helicase RuvA subunit, C-terminal domain"/>
    <property type="match status" value="1"/>
</dbReference>
<feature type="non-terminal residue" evidence="2">
    <location>
        <position position="1"/>
    </location>
</feature>
<reference evidence="2 3" key="1">
    <citation type="journal article" date="2018" name="Front. Plant Sci.">
        <title>Red Clover (Trifolium pratense) and Zigzag Clover (T. medium) - A Picture of Genomic Similarities and Differences.</title>
        <authorList>
            <person name="Dluhosova J."/>
            <person name="Istvanek J."/>
            <person name="Nedelnik J."/>
            <person name="Repkova J."/>
        </authorList>
    </citation>
    <scope>NUCLEOTIDE SEQUENCE [LARGE SCALE GENOMIC DNA]</scope>
    <source>
        <strain evidence="3">cv. 10/8</strain>
        <tissue evidence="2">Leaf</tissue>
    </source>
</reference>
<dbReference type="SUPFAM" id="SSF46934">
    <property type="entry name" value="UBA-like"/>
    <property type="match status" value="1"/>
</dbReference>
<dbReference type="Proteomes" id="UP000265520">
    <property type="component" value="Unassembled WGS sequence"/>
</dbReference>
<gene>
    <name evidence="2" type="ORF">A2U01_0039247</name>
</gene>
<proteinExistence type="predicted"/>
<comment type="caution">
    <text evidence="2">The sequence shown here is derived from an EMBL/GenBank/DDBJ whole genome shotgun (WGS) entry which is preliminary data.</text>
</comment>
<dbReference type="Pfam" id="PF00627">
    <property type="entry name" value="UBA"/>
    <property type="match status" value="1"/>
</dbReference>
<sequence>VQKLVEMGFPEAQVRSILEAVGGDENLALERLL</sequence>
<dbReference type="EMBL" id="LXQA010108492">
    <property type="protein sequence ID" value="MCI18096.1"/>
    <property type="molecule type" value="Genomic_DNA"/>
</dbReference>
<dbReference type="InterPro" id="IPR009060">
    <property type="entry name" value="UBA-like_sf"/>
</dbReference>